<gene>
    <name evidence="3" type="ORF">C8E02_3337</name>
</gene>
<keyword evidence="1" id="KW-0732">Signal</keyword>
<accession>A0A495AVV5</accession>
<protein>
    <recommendedName>
        <fullName evidence="2">Surface-adhesin protein E-like domain-containing protein</fullName>
    </recommendedName>
</protein>
<evidence type="ECO:0000313" key="3">
    <source>
        <dbReference type="EMBL" id="RKQ52869.1"/>
    </source>
</evidence>
<organism evidence="3 4">
    <name type="scientific">Vogesella indigofera</name>
    <name type="common">Pseudomonas indigofera</name>
    <dbReference type="NCBI Taxonomy" id="45465"/>
    <lineage>
        <taxon>Bacteria</taxon>
        <taxon>Pseudomonadati</taxon>
        <taxon>Pseudomonadota</taxon>
        <taxon>Betaproteobacteria</taxon>
        <taxon>Neisseriales</taxon>
        <taxon>Chromobacteriaceae</taxon>
        <taxon>Vogesella</taxon>
    </lineage>
</organism>
<dbReference type="InterPro" id="IPR031939">
    <property type="entry name" value="Adhesin_E-like"/>
</dbReference>
<sequence>MSLESSRDMRLIFLAAASLLLAACATQPRPGSTKPVRPGTAKPLPAPVTVPNAEWQIIGVSPNGNILHEVDVLSIRREGALTVFRDRKTIFNPRKENFLNTPQHKYSLNQWEVNCTAKTFRLRSMALLDDGGRQLLSRSFSEAEIKPMPVVKQSAAFQQVEFVCQRSR</sequence>
<comment type="caution">
    <text evidence="3">The sequence shown here is derived from an EMBL/GenBank/DDBJ whole genome shotgun (WGS) entry which is preliminary data.</text>
</comment>
<proteinExistence type="predicted"/>
<dbReference type="Proteomes" id="UP000279384">
    <property type="component" value="Unassembled WGS sequence"/>
</dbReference>
<evidence type="ECO:0000256" key="1">
    <source>
        <dbReference type="SAM" id="SignalP"/>
    </source>
</evidence>
<dbReference type="EMBL" id="RBID01000020">
    <property type="protein sequence ID" value="RKQ52869.1"/>
    <property type="molecule type" value="Genomic_DNA"/>
</dbReference>
<evidence type="ECO:0000259" key="2">
    <source>
        <dbReference type="Pfam" id="PF16747"/>
    </source>
</evidence>
<name>A0A495AVV5_VOGIN</name>
<feature type="chain" id="PRO_5019859120" description="Surface-adhesin protein E-like domain-containing protein" evidence="1">
    <location>
        <begin position="23"/>
        <end position="168"/>
    </location>
</feature>
<reference evidence="3 4" key="1">
    <citation type="submission" date="2018-10" db="EMBL/GenBank/DDBJ databases">
        <title>Genomic Encyclopedia of Type Strains, Phase IV (KMG-IV): sequencing the most valuable type-strain genomes for metagenomic binning, comparative biology and taxonomic classification.</title>
        <authorList>
            <person name="Goeker M."/>
        </authorList>
    </citation>
    <scope>NUCLEOTIDE SEQUENCE [LARGE SCALE GENOMIC DNA]</scope>
    <source>
        <strain evidence="3 4">DSM 3303</strain>
    </source>
</reference>
<evidence type="ECO:0000313" key="4">
    <source>
        <dbReference type="Proteomes" id="UP000279384"/>
    </source>
</evidence>
<feature type="domain" description="Surface-adhesin protein E-like" evidence="2">
    <location>
        <begin position="55"/>
        <end position="165"/>
    </location>
</feature>
<dbReference type="PROSITE" id="PS51257">
    <property type="entry name" value="PROKAR_LIPOPROTEIN"/>
    <property type="match status" value="1"/>
</dbReference>
<dbReference type="AlphaFoldDB" id="A0A495AVV5"/>
<dbReference type="Pfam" id="PF16747">
    <property type="entry name" value="Adhesin_E"/>
    <property type="match status" value="1"/>
</dbReference>
<feature type="signal peptide" evidence="1">
    <location>
        <begin position="1"/>
        <end position="22"/>
    </location>
</feature>